<evidence type="ECO:0000256" key="1">
    <source>
        <dbReference type="ARBA" id="ARBA00003670"/>
    </source>
</evidence>
<name>A0AA49GUC6_9BACT</name>
<dbReference type="InterPro" id="IPR015813">
    <property type="entry name" value="Pyrv/PenolPyrv_kinase-like_dom"/>
</dbReference>
<dbReference type="PANTHER" id="PTHR30523:SF32">
    <property type="entry name" value="PHOSPHOENOLPYRUVATE CARBOXYLASE"/>
    <property type="match status" value="1"/>
</dbReference>
<evidence type="ECO:0000256" key="2">
    <source>
        <dbReference type="ARBA" id="ARBA00022419"/>
    </source>
</evidence>
<dbReference type="InterPro" id="IPR018129">
    <property type="entry name" value="PEP_COase_Lys_AS"/>
</dbReference>
<dbReference type="GO" id="GO:0008964">
    <property type="term" value="F:phosphoenolpyruvate carboxylase activity"/>
    <property type="evidence" value="ECO:0007669"/>
    <property type="project" value="InterPro"/>
</dbReference>
<comment type="function">
    <text evidence="1">Forms oxaloacetate, a four-carbon dicarboxylic acid source for the tricarboxylic acid cycle.</text>
</comment>
<feature type="active site" evidence="3">
    <location>
        <position position="123"/>
    </location>
</feature>
<reference evidence="5" key="1">
    <citation type="journal article" date="2023" name="Comput. Struct. Biotechnol. J.">
        <title>Discovery of a novel marine Bacteroidetes with a rich repertoire of carbohydrate-active enzymes.</title>
        <authorList>
            <person name="Chen B."/>
            <person name="Liu G."/>
            <person name="Chen Q."/>
            <person name="Wang H."/>
            <person name="Liu L."/>
            <person name="Tang K."/>
        </authorList>
    </citation>
    <scope>NUCLEOTIDE SEQUENCE</scope>
    <source>
        <strain evidence="5">TK19036</strain>
    </source>
</reference>
<evidence type="ECO:0000256" key="3">
    <source>
        <dbReference type="PROSITE-ProRule" id="PRU10111"/>
    </source>
</evidence>
<reference evidence="5" key="2">
    <citation type="journal article" date="2024" name="Antonie Van Leeuwenhoek">
        <title>Roseihalotalea indica gen. nov., sp. nov., a halophilic Bacteroidetes from mesopelagic Southwest Indian Ocean with higher carbohydrate metabolic potential.</title>
        <authorList>
            <person name="Chen B."/>
            <person name="Zhang M."/>
            <person name="Lin D."/>
            <person name="Ye J."/>
            <person name="Tang K."/>
        </authorList>
    </citation>
    <scope>NUCLEOTIDE SEQUENCE</scope>
    <source>
        <strain evidence="5">TK19036</strain>
    </source>
</reference>
<dbReference type="GO" id="GO:0005829">
    <property type="term" value="C:cytosol"/>
    <property type="evidence" value="ECO:0007669"/>
    <property type="project" value="TreeGrafter"/>
</dbReference>
<dbReference type="GO" id="GO:0006099">
    <property type="term" value="P:tricarboxylic acid cycle"/>
    <property type="evidence" value="ECO:0007669"/>
    <property type="project" value="InterPro"/>
</dbReference>
<feature type="active site" evidence="4">
    <location>
        <position position="574"/>
    </location>
</feature>
<dbReference type="InterPro" id="IPR033129">
    <property type="entry name" value="PEPCASE_His_AS"/>
</dbReference>
<protein>
    <recommendedName>
        <fullName evidence="2">Phosphoenolpyruvate carboxylase</fullName>
    </recommendedName>
</protein>
<dbReference type="PROSITE" id="PS00781">
    <property type="entry name" value="PEPCASE_1"/>
    <property type="match status" value="1"/>
</dbReference>
<dbReference type="PANTHER" id="PTHR30523">
    <property type="entry name" value="PHOSPHOENOLPYRUVATE CARBOXYLASE"/>
    <property type="match status" value="1"/>
</dbReference>
<evidence type="ECO:0000256" key="4">
    <source>
        <dbReference type="PROSITE-ProRule" id="PRU10112"/>
    </source>
</evidence>
<dbReference type="EMBL" id="CP120682">
    <property type="protein sequence ID" value="WKN39436.1"/>
    <property type="molecule type" value="Genomic_DNA"/>
</dbReference>
<organism evidence="5">
    <name type="scientific">Roseihalotalea indica</name>
    <dbReference type="NCBI Taxonomy" id="2867963"/>
    <lineage>
        <taxon>Bacteria</taxon>
        <taxon>Pseudomonadati</taxon>
        <taxon>Bacteroidota</taxon>
        <taxon>Cytophagia</taxon>
        <taxon>Cytophagales</taxon>
        <taxon>Catalimonadaceae</taxon>
        <taxon>Roseihalotalea</taxon>
    </lineage>
</organism>
<evidence type="ECO:0000313" key="5">
    <source>
        <dbReference type="EMBL" id="WKN39436.1"/>
    </source>
</evidence>
<dbReference type="InterPro" id="IPR021135">
    <property type="entry name" value="PEP_COase"/>
</dbReference>
<accession>A0AA49GUC6</accession>
<sequence length="914" mass="103667">MLVTDASIDVEKVESDALFLNDSLRTVLKSLGESQLADALEQEPKMMDVNIVRLYTTYFQCLNLVEENATVQYRRRLETEVGLDRISGLWAKAFRQLSDEGFTEQEIAQRIAGVRIEPVLTAHPTEAKRATVLRHLRELYLLLVRRENPVWTPQEQQSIWESIQNQLEILWRTGEIFLEKPTVSAELRNMMHYLTRVFPRSLPLVDRRLRDAWAYAGFDPKKLDDYRSLPQIQFGNWVGGDRDGHPFVTADVTQQTLYELRRNALLIHAQALEALSAKLSFSITRNAIPVRLQEKLEDMSERIGDEATPSLARNPNEPWRQLVNLMRLCVPLDVHGDLDEKPYTYLRSFELLDDLILLMETLEEVNAHSIVRSEVEPLLRKLQAFGFHLAALDIRQNSAFHDKAVTQLLQASAIPADELPDADYANWTEEQRLAFLERELQSARPFTQAEAPLPKEAASVLGCYRVVHAFIQRYGTRGLGSLIVSMTRSVSDLLTVYLLGREAGLVFLGEEGLVSQLPVVPLFETIEDLQGSPAILEKFLQHPITKRSLAYQQEQDQASQPVQQVMVGYSDSNKDGGILASLWNVNRGQKNLTAVGKRCGVRIRYFHGRGGTVSRGGGPNHRFLESLPHHSLEGDLRLTEQGETIAQKYANLITSSYHLELLLAGTTKATVRQHDKELQDHPLDPIMDYLAEVSSKHYGNLIQAEGFMDFYAQATPIDVIEASRIGSRPARRTGQRTLDDLRAIPWVFSWSQARFFLSAWYGVGTALSRLKSERPDDFALLSEQAIAYAPFRYILTNASSAVLMADETTMHLYASLVEDADLRDRFMRMVLDELTKTRTLIEEIYGTKIDERRPRIAKMLSMREPKLAALHRHQIEQIRSWRALKASGEDTDEEVLMDLLLTVNAISGGIKATG</sequence>
<dbReference type="GO" id="GO:0015977">
    <property type="term" value="P:carbon fixation"/>
    <property type="evidence" value="ECO:0007669"/>
    <property type="project" value="InterPro"/>
</dbReference>
<proteinExistence type="predicted"/>
<dbReference type="PROSITE" id="PS00393">
    <property type="entry name" value="PEPCASE_2"/>
    <property type="match status" value="1"/>
</dbReference>
<dbReference type="PRINTS" id="PR00150">
    <property type="entry name" value="PEPCARBXLASE"/>
</dbReference>
<dbReference type="AlphaFoldDB" id="A0AA49GUC6"/>
<dbReference type="SUPFAM" id="SSF51621">
    <property type="entry name" value="Phosphoenolpyruvate/pyruvate domain"/>
    <property type="match status" value="1"/>
</dbReference>
<keyword evidence="5" id="KW-0456">Lyase</keyword>
<dbReference type="Pfam" id="PF00311">
    <property type="entry name" value="PEPcase"/>
    <property type="match status" value="1"/>
</dbReference>
<gene>
    <name evidence="5" type="ORF">K4G66_12110</name>
</gene>